<reference evidence="2" key="1">
    <citation type="journal article" date="2010" name="Science">
        <title>Plasticity of animal genome architecture unmasked by rapid evolution of a pelagic tunicate.</title>
        <authorList>
            <person name="Denoeud F."/>
            <person name="Henriet S."/>
            <person name="Mungpakdee S."/>
            <person name="Aury J.M."/>
            <person name="Da Silva C."/>
            <person name="Brinkmann H."/>
            <person name="Mikhaleva J."/>
            <person name="Olsen L.C."/>
            <person name="Jubin C."/>
            <person name="Canestro C."/>
            <person name="Bouquet J.M."/>
            <person name="Danks G."/>
            <person name="Poulain J."/>
            <person name="Campsteijn C."/>
            <person name="Adamski M."/>
            <person name="Cross I."/>
            <person name="Yadetie F."/>
            <person name="Muffato M."/>
            <person name="Louis A."/>
            <person name="Butcher S."/>
            <person name="Tsagkogeorga G."/>
            <person name="Konrad A."/>
            <person name="Singh S."/>
            <person name="Jensen M.F."/>
            <person name="Cong E.H."/>
            <person name="Eikeseth-Otteraa H."/>
            <person name="Noel B."/>
            <person name="Anthouard V."/>
            <person name="Porcel B.M."/>
            <person name="Kachouri-Lafond R."/>
            <person name="Nishino A."/>
            <person name="Ugolini M."/>
            <person name="Chourrout P."/>
            <person name="Nishida H."/>
            <person name="Aasland R."/>
            <person name="Huzurbazar S."/>
            <person name="Westhof E."/>
            <person name="Delsuc F."/>
            <person name="Lehrach H."/>
            <person name="Reinhardt R."/>
            <person name="Weissenbach J."/>
            <person name="Roy S.W."/>
            <person name="Artiguenave F."/>
            <person name="Postlethwait J.H."/>
            <person name="Manak J.R."/>
            <person name="Thompson E.M."/>
            <person name="Jaillon O."/>
            <person name="Du Pasquier L."/>
            <person name="Boudinot P."/>
            <person name="Liberles D.A."/>
            <person name="Volff J.N."/>
            <person name="Philippe H."/>
            <person name="Lenhard B."/>
            <person name="Roest Crollius H."/>
            <person name="Wincker P."/>
            <person name="Chourrout D."/>
        </authorList>
    </citation>
    <scope>NUCLEOTIDE SEQUENCE [LARGE SCALE GENOMIC DNA]</scope>
</reference>
<dbReference type="Proteomes" id="UP000001307">
    <property type="component" value="Unassembled WGS sequence"/>
</dbReference>
<evidence type="ECO:0000313" key="2">
    <source>
        <dbReference type="EMBL" id="CBY22893.1"/>
    </source>
</evidence>
<dbReference type="OrthoDB" id="10363460at2759"/>
<organism evidence="2">
    <name type="scientific">Oikopleura dioica</name>
    <name type="common">Tunicate</name>
    <dbReference type="NCBI Taxonomy" id="34765"/>
    <lineage>
        <taxon>Eukaryota</taxon>
        <taxon>Metazoa</taxon>
        <taxon>Chordata</taxon>
        <taxon>Tunicata</taxon>
        <taxon>Appendicularia</taxon>
        <taxon>Copelata</taxon>
        <taxon>Oikopleuridae</taxon>
        <taxon>Oikopleura</taxon>
    </lineage>
</organism>
<dbReference type="InParanoid" id="E4WYX7"/>
<keyword evidence="3" id="KW-1185">Reference proteome</keyword>
<name>E4WYX7_OIKDI</name>
<dbReference type="PANTHER" id="PTHR36902">
    <property type="entry name" value="ENRICHED IN SURFACE-LABELED PROTEOME PROTEIN 9"/>
    <property type="match status" value="1"/>
</dbReference>
<dbReference type="PANTHER" id="PTHR36902:SF1">
    <property type="entry name" value="ENRICHED IN SURFACE-LABELED PROTEOME PROTEIN 9"/>
    <property type="match status" value="1"/>
</dbReference>
<dbReference type="InterPro" id="IPR058831">
    <property type="entry name" value="LolA-like_dom_2nd"/>
</dbReference>
<dbReference type="Pfam" id="PF25898">
    <property type="entry name" value="LolA_2nd_metazoa"/>
    <property type="match status" value="1"/>
</dbReference>
<sequence>MKLDFSEIEIKKNRNRSGYFFWFLFQTVDLLNPSSRGFESPVYDMSIHYDYDKKLARYTLDTAGFKDLINAYGETELEFIHDFSSDLGYAVDRVTGNCSIYSLDPSFGDDPASDLWYHGGKISMHSPEWFWQIPDPNEYWFKGSQDVRYIGADFWSSKRTPAKGPAYTFEWAFSTEDWIFYEGSNPEDSTRTNQPLQLRTRSVKPVTSAGHHHHTDYTIYYYNEAPSANPHKVFDGVQKCFAGARHKFLQVNITDVNQMGPVVKLRFQEQFLKVGCSIKFQTVLSAAAGVGYLRINRLRELTCGNEICYLQFYLLDKPAHKTADKELGLDEAFNYLQYQIQLGEVRVDMSNYVGYTAVFSADPNTLRTREMIDENVKYEDKYVIDGHSDGAFVRDEIRSNDHKSTVILGLDCYKLSGYLLYKKAFLFFRFVFDDGRFKEHST</sequence>
<protein>
    <recommendedName>
        <fullName evidence="1">LolA-like domain-containing protein</fullName>
    </recommendedName>
</protein>
<proteinExistence type="predicted"/>
<evidence type="ECO:0000313" key="3">
    <source>
        <dbReference type="Proteomes" id="UP000001307"/>
    </source>
</evidence>
<accession>E4WYX7</accession>
<dbReference type="EMBL" id="FN653019">
    <property type="protein sequence ID" value="CBY22893.1"/>
    <property type="molecule type" value="Genomic_DNA"/>
</dbReference>
<dbReference type="AlphaFoldDB" id="E4WYX7"/>
<evidence type="ECO:0000259" key="1">
    <source>
        <dbReference type="Pfam" id="PF25898"/>
    </source>
</evidence>
<feature type="domain" description="LolA-like" evidence="1">
    <location>
        <begin position="42"/>
        <end position="227"/>
    </location>
</feature>
<gene>
    <name evidence="2" type="ORF">GSOID_T00013670001</name>
</gene>